<keyword evidence="2" id="KW-1185">Reference proteome</keyword>
<protein>
    <submittedName>
        <fullName evidence="1">Uncharacterized protein</fullName>
    </submittedName>
</protein>
<dbReference type="EMBL" id="OU912926">
    <property type="protein sequence ID" value="CAG9933281.1"/>
    <property type="molecule type" value="Genomic_DNA"/>
</dbReference>
<reference evidence="1 2" key="1">
    <citation type="submission" date="2021-10" db="EMBL/GenBank/DDBJ databases">
        <authorList>
            <person name="Koch H."/>
        </authorList>
    </citation>
    <scope>NUCLEOTIDE SEQUENCE [LARGE SCALE GENOMIC DNA]</scope>
    <source>
        <strain evidence="1">6680</strain>
    </source>
</reference>
<dbReference type="Proteomes" id="UP000839052">
    <property type="component" value="Chromosome"/>
</dbReference>
<accession>A0ABM8Z094</accession>
<name>A0ABM8Z094_9PROT</name>
<gene>
    <name evidence="1" type="ORF">NTG6680_2032</name>
</gene>
<organism evidence="1 2">
    <name type="scientific">Candidatus Nitrotoga arctica</name>
    <dbReference type="NCBI Taxonomy" id="453162"/>
    <lineage>
        <taxon>Bacteria</taxon>
        <taxon>Pseudomonadati</taxon>
        <taxon>Pseudomonadota</taxon>
        <taxon>Betaproteobacteria</taxon>
        <taxon>Nitrosomonadales</taxon>
        <taxon>Gallionellaceae</taxon>
        <taxon>Candidatus Nitrotoga</taxon>
    </lineage>
</organism>
<evidence type="ECO:0000313" key="1">
    <source>
        <dbReference type="EMBL" id="CAG9933281.1"/>
    </source>
</evidence>
<evidence type="ECO:0000313" key="2">
    <source>
        <dbReference type="Proteomes" id="UP000839052"/>
    </source>
</evidence>
<dbReference type="RefSeq" id="WP_239797091.1">
    <property type="nucleotide sequence ID" value="NZ_OU912926.1"/>
</dbReference>
<sequence>MDLLRKAFLRQRPDLLEQAAGQIARAEAGWLCLANGPAGDESWQVVK</sequence>
<proteinExistence type="predicted"/>